<keyword evidence="11" id="KW-1185">Reference proteome</keyword>
<evidence type="ECO:0000256" key="4">
    <source>
        <dbReference type="ARBA" id="ARBA00022692"/>
    </source>
</evidence>
<dbReference type="Pfam" id="PF04418">
    <property type="entry name" value="DUF543"/>
    <property type="match status" value="1"/>
</dbReference>
<evidence type="ECO:0000256" key="1">
    <source>
        <dbReference type="ARBA" id="ARBA00002689"/>
    </source>
</evidence>
<feature type="transmembrane region" description="Helical" evidence="9">
    <location>
        <begin position="20"/>
        <end position="39"/>
    </location>
</feature>
<evidence type="ECO:0000313" key="11">
    <source>
        <dbReference type="Proteomes" id="UP000232323"/>
    </source>
</evidence>
<evidence type="ECO:0000313" key="10">
    <source>
        <dbReference type="EMBL" id="GAX74668.1"/>
    </source>
</evidence>
<keyword evidence="6 9" id="KW-1133">Transmembrane helix</keyword>
<organism evidence="10 11">
    <name type="scientific">Chlamydomonas eustigma</name>
    <dbReference type="NCBI Taxonomy" id="1157962"/>
    <lineage>
        <taxon>Eukaryota</taxon>
        <taxon>Viridiplantae</taxon>
        <taxon>Chlorophyta</taxon>
        <taxon>core chlorophytes</taxon>
        <taxon>Chlorophyceae</taxon>
        <taxon>CS clade</taxon>
        <taxon>Chlamydomonadales</taxon>
        <taxon>Chlamydomonadaceae</taxon>
        <taxon>Chlamydomonas</taxon>
    </lineage>
</organism>
<comment type="subcellular location">
    <subcellularLocation>
        <location evidence="2">Mitochondrion inner membrane</location>
        <topology evidence="2">Single-pass membrane protein</topology>
    </subcellularLocation>
</comment>
<reference evidence="10 11" key="1">
    <citation type="submission" date="2017-08" db="EMBL/GenBank/DDBJ databases">
        <title>Acidophilic green algal genome provides insights into adaptation to an acidic environment.</title>
        <authorList>
            <person name="Hirooka S."/>
            <person name="Hirose Y."/>
            <person name="Kanesaki Y."/>
            <person name="Higuchi S."/>
            <person name="Fujiwara T."/>
            <person name="Onuma R."/>
            <person name="Era A."/>
            <person name="Ohbayashi R."/>
            <person name="Uzuka A."/>
            <person name="Nozaki H."/>
            <person name="Yoshikawa H."/>
            <person name="Miyagishima S.Y."/>
        </authorList>
    </citation>
    <scope>NUCLEOTIDE SEQUENCE [LARGE SCALE GENOMIC DNA]</scope>
    <source>
        <strain evidence="10 11">NIES-2499</strain>
    </source>
</reference>
<dbReference type="STRING" id="1157962.A0A250WV17"/>
<keyword evidence="8 9" id="KW-0472">Membrane</keyword>
<evidence type="ECO:0000256" key="7">
    <source>
        <dbReference type="ARBA" id="ARBA00023128"/>
    </source>
</evidence>
<comment type="function">
    <text evidence="1">Component of the MICOS complex, a large protein complex of the mitochondrial inner membrane that plays crucial roles in the maintenance of crista junctions, inner membrane architecture, and formation of contact sites to the outer membrane.</text>
</comment>
<sequence>MSDKASLHLDERWDKLFELSFRRAIYGTLAGGAAAALLFRGPYGRTAALAFGAGAGLGSAWQVCSNEFEDLVPSLLRKS</sequence>
<keyword evidence="4 9" id="KW-0812">Transmembrane</keyword>
<keyword evidence="7" id="KW-0496">Mitochondrion</keyword>
<accession>A0A250WV17</accession>
<protein>
    <recommendedName>
        <fullName evidence="12">MICOS complex subunit MIC10</fullName>
    </recommendedName>
</protein>
<evidence type="ECO:0000256" key="6">
    <source>
        <dbReference type="ARBA" id="ARBA00022989"/>
    </source>
</evidence>
<keyword evidence="5" id="KW-0999">Mitochondrion inner membrane</keyword>
<dbReference type="InterPro" id="IPR007512">
    <property type="entry name" value="Mic10"/>
</dbReference>
<dbReference type="EMBL" id="BEGY01000008">
    <property type="protein sequence ID" value="GAX74668.1"/>
    <property type="molecule type" value="Genomic_DNA"/>
</dbReference>
<evidence type="ECO:0000256" key="2">
    <source>
        <dbReference type="ARBA" id="ARBA00004434"/>
    </source>
</evidence>
<gene>
    <name evidence="10" type="ORF">CEUSTIGMA_g2116.t1</name>
</gene>
<dbReference type="Proteomes" id="UP000232323">
    <property type="component" value="Unassembled WGS sequence"/>
</dbReference>
<proteinExistence type="inferred from homology"/>
<comment type="caution">
    <text evidence="10">The sequence shown here is derived from an EMBL/GenBank/DDBJ whole genome shotgun (WGS) entry which is preliminary data.</text>
</comment>
<evidence type="ECO:0000256" key="3">
    <source>
        <dbReference type="ARBA" id="ARBA00006792"/>
    </source>
</evidence>
<dbReference type="PANTHER" id="PTHR21304:SF0">
    <property type="entry name" value="MICOS COMPLEX SUBUNIT MIC10"/>
    <property type="match status" value="1"/>
</dbReference>
<evidence type="ECO:0000256" key="5">
    <source>
        <dbReference type="ARBA" id="ARBA00022792"/>
    </source>
</evidence>
<name>A0A250WV17_9CHLO</name>
<dbReference type="PANTHER" id="PTHR21304">
    <property type="entry name" value="MICOS COMPLEX SUBUNIT MIC10"/>
    <property type="match status" value="1"/>
</dbReference>
<dbReference type="GO" id="GO:0061617">
    <property type="term" value="C:MICOS complex"/>
    <property type="evidence" value="ECO:0007669"/>
    <property type="project" value="InterPro"/>
</dbReference>
<dbReference type="AlphaFoldDB" id="A0A250WV17"/>
<evidence type="ECO:0008006" key="12">
    <source>
        <dbReference type="Google" id="ProtNLM"/>
    </source>
</evidence>
<comment type="similarity">
    <text evidence="3">Belongs to the MICOS complex subunit Mic10 family.</text>
</comment>
<evidence type="ECO:0000256" key="8">
    <source>
        <dbReference type="ARBA" id="ARBA00023136"/>
    </source>
</evidence>
<evidence type="ECO:0000256" key="9">
    <source>
        <dbReference type="SAM" id="Phobius"/>
    </source>
</evidence>